<evidence type="ECO:0000313" key="3">
    <source>
        <dbReference type="EMBL" id="KAK9892014.1"/>
    </source>
</evidence>
<feature type="chain" id="PRO_5043833742" evidence="2">
    <location>
        <begin position="21"/>
        <end position="71"/>
    </location>
</feature>
<evidence type="ECO:0000256" key="2">
    <source>
        <dbReference type="SAM" id="SignalP"/>
    </source>
</evidence>
<keyword evidence="4" id="KW-1185">Reference proteome</keyword>
<keyword evidence="2" id="KW-0732">Signal</keyword>
<reference evidence="3 4" key="1">
    <citation type="submission" date="2023-03" db="EMBL/GenBank/DDBJ databases">
        <title>Genome insight into feeding habits of ladybird beetles.</title>
        <authorList>
            <person name="Li H.-S."/>
            <person name="Huang Y.-H."/>
            <person name="Pang H."/>
        </authorList>
    </citation>
    <scope>NUCLEOTIDE SEQUENCE [LARGE SCALE GENOMIC DNA]</scope>
    <source>
        <strain evidence="3">SYSU_2023b</strain>
        <tissue evidence="3">Whole body</tissue>
    </source>
</reference>
<feature type="region of interest" description="Disordered" evidence="1">
    <location>
        <begin position="21"/>
        <end position="71"/>
    </location>
</feature>
<name>A0AAW1VF31_9CUCU</name>
<evidence type="ECO:0000313" key="4">
    <source>
        <dbReference type="Proteomes" id="UP001431783"/>
    </source>
</evidence>
<dbReference type="EMBL" id="JARQZJ010000132">
    <property type="protein sequence ID" value="KAK9892014.1"/>
    <property type="molecule type" value="Genomic_DNA"/>
</dbReference>
<dbReference type="AlphaFoldDB" id="A0AAW1VF31"/>
<sequence>MKSLLLILILFSIRFLETASDDGAKSSADRDGNTMPSTNIHWKQSSNLAEDSKVKSRYSPHSELPANLENG</sequence>
<protein>
    <submittedName>
        <fullName evidence="3">Uncharacterized protein</fullName>
    </submittedName>
</protein>
<gene>
    <name evidence="3" type="ORF">WA026_018203</name>
</gene>
<organism evidence="3 4">
    <name type="scientific">Henosepilachna vigintioctopunctata</name>
    <dbReference type="NCBI Taxonomy" id="420089"/>
    <lineage>
        <taxon>Eukaryota</taxon>
        <taxon>Metazoa</taxon>
        <taxon>Ecdysozoa</taxon>
        <taxon>Arthropoda</taxon>
        <taxon>Hexapoda</taxon>
        <taxon>Insecta</taxon>
        <taxon>Pterygota</taxon>
        <taxon>Neoptera</taxon>
        <taxon>Endopterygota</taxon>
        <taxon>Coleoptera</taxon>
        <taxon>Polyphaga</taxon>
        <taxon>Cucujiformia</taxon>
        <taxon>Coccinelloidea</taxon>
        <taxon>Coccinellidae</taxon>
        <taxon>Epilachninae</taxon>
        <taxon>Epilachnini</taxon>
        <taxon>Henosepilachna</taxon>
    </lineage>
</organism>
<dbReference type="Proteomes" id="UP001431783">
    <property type="component" value="Unassembled WGS sequence"/>
</dbReference>
<feature type="compositionally biased region" description="Polar residues" evidence="1">
    <location>
        <begin position="34"/>
        <end position="49"/>
    </location>
</feature>
<proteinExistence type="predicted"/>
<accession>A0AAW1VF31</accession>
<feature type="compositionally biased region" description="Basic and acidic residues" evidence="1">
    <location>
        <begin position="22"/>
        <end position="32"/>
    </location>
</feature>
<evidence type="ECO:0000256" key="1">
    <source>
        <dbReference type="SAM" id="MobiDB-lite"/>
    </source>
</evidence>
<comment type="caution">
    <text evidence="3">The sequence shown here is derived from an EMBL/GenBank/DDBJ whole genome shotgun (WGS) entry which is preliminary data.</text>
</comment>
<feature type="signal peptide" evidence="2">
    <location>
        <begin position="1"/>
        <end position="20"/>
    </location>
</feature>